<organism evidence="1">
    <name type="scientific">Cellulosimicrobium sp. ES-005</name>
    <dbReference type="NCBI Taxonomy" id="3163031"/>
    <lineage>
        <taxon>Bacteria</taxon>
        <taxon>Bacillati</taxon>
        <taxon>Actinomycetota</taxon>
        <taxon>Actinomycetes</taxon>
        <taxon>Micrococcales</taxon>
        <taxon>Promicromonosporaceae</taxon>
        <taxon>Cellulosimicrobium</taxon>
    </lineage>
</organism>
<evidence type="ECO:0008006" key="2">
    <source>
        <dbReference type="Google" id="ProtNLM"/>
    </source>
</evidence>
<evidence type="ECO:0000313" key="1">
    <source>
        <dbReference type="EMBL" id="XCH31342.1"/>
    </source>
</evidence>
<dbReference type="AlphaFoldDB" id="A0AAU8G6T4"/>
<reference evidence="1" key="1">
    <citation type="submission" date="2024-06" db="EMBL/GenBank/DDBJ databases">
        <title>Complete genome sequence of the cellulolytic actinobacterium, Cellulosimicrobium ES-005.</title>
        <authorList>
            <person name="Matthews C.T."/>
            <person name="Underwood K.D."/>
            <person name="Ghanchi K.M."/>
            <person name="Fields S.D."/>
            <person name="Gardner S.G."/>
        </authorList>
    </citation>
    <scope>NUCLEOTIDE SEQUENCE</scope>
    <source>
        <strain evidence="1">ES-005</strain>
    </source>
</reference>
<accession>A0AAU8G6T4</accession>
<gene>
    <name evidence="1" type="ORF">ABRQ22_06560</name>
</gene>
<dbReference type="EMBL" id="CP159290">
    <property type="protein sequence ID" value="XCH31342.1"/>
    <property type="molecule type" value="Genomic_DNA"/>
</dbReference>
<dbReference type="RefSeq" id="WP_353708960.1">
    <property type="nucleotide sequence ID" value="NZ_CP159290.1"/>
</dbReference>
<name>A0AAU8G6T4_9MICO</name>
<proteinExistence type="predicted"/>
<sequence>MNKTSVPLTHDKVAILDGVVLTPSELALYQSGVEAGIEIGRRQVEDENRESHETAARVARMVAETVPFEELCRRRGEERRAEHQRRILQARGVIA</sequence>
<protein>
    <recommendedName>
        <fullName evidence="2">Antitoxin VbhA domain-containing protein</fullName>
    </recommendedName>
</protein>